<dbReference type="AlphaFoldDB" id="A0AAV8A393"/>
<feature type="compositionally biased region" description="Polar residues" evidence="1">
    <location>
        <begin position="205"/>
        <end position="231"/>
    </location>
</feature>
<organism evidence="2 3">
    <name type="scientific">Anaeramoeba flamelloides</name>
    <dbReference type="NCBI Taxonomy" id="1746091"/>
    <lineage>
        <taxon>Eukaryota</taxon>
        <taxon>Metamonada</taxon>
        <taxon>Anaeramoebidae</taxon>
        <taxon>Anaeramoeba</taxon>
    </lineage>
</organism>
<evidence type="ECO:0000313" key="2">
    <source>
        <dbReference type="EMBL" id="KAJ3447876.1"/>
    </source>
</evidence>
<protein>
    <submittedName>
        <fullName evidence="2">Uncharacterized protein</fullName>
    </submittedName>
</protein>
<feature type="region of interest" description="Disordered" evidence="1">
    <location>
        <begin position="192"/>
        <end position="237"/>
    </location>
</feature>
<feature type="compositionally biased region" description="Polar residues" evidence="1">
    <location>
        <begin position="56"/>
        <end position="72"/>
    </location>
</feature>
<name>A0AAV8A393_9EUKA</name>
<feature type="compositionally biased region" description="Basic and acidic residues" evidence="1">
    <location>
        <begin position="14"/>
        <end position="24"/>
    </location>
</feature>
<feature type="compositionally biased region" description="Basic and acidic residues" evidence="1">
    <location>
        <begin position="192"/>
        <end position="204"/>
    </location>
</feature>
<proteinExistence type="predicted"/>
<accession>A0AAV8A393</accession>
<comment type="caution">
    <text evidence="2">The sequence shown here is derived from an EMBL/GenBank/DDBJ whole genome shotgun (WGS) entry which is preliminary data.</text>
</comment>
<evidence type="ECO:0000313" key="3">
    <source>
        <dbReference type="Proteomes" id="UP001146793"/>
    </source>
</evidence>
<dbReference type="EMBL" id="JANTQA010000015">
    <property type="protein sequence ID" value="KAJ3447876.1"/>
    <property type="molecule type" value="Genomic_DNA"/>
</dbReference>
<reference evidence="2" key="1">
    <citation type="submission" date="2022-08" db="EMBL/GenBank/DDBJ databases">
        <title>Novel sulphate-reducing endosymbionts in the free-living metamonad Anaeramoeba.</title>
        <authorList>
            <person name="Jerlstrom-Hultqvist J."/>
            <person name="Cepicka I."/>
            <person name="Gallot-Lavallee L."/>
            <person name="Salas-Leiva D."/>
            <person name="Curtis B.A."/>
            <person name="Zahonova K."/>
            <person name="Pipaliya S."/>
            <person name="Dacks J."/>
            <person name="Roger A.J."/>
        </authorList>
    </citation>
    <scope>NUCLEOTIDE SEQUENCE</scope>
    <source>
        <strain evidence="2">Busselton2</strain>
    </source>
</reference>
<dbReference type="Proteomes" id="UP001146793">
    <property type="component" value="Unassembled WGS sequence"/>
</dbReference>
<sequence>MNSPSAKNKKKTKKEPLLPKKRQDLNTLNKEPNNFFLKNETVHQQTQNPKIGDYNFPSSSNFEDFTRSPSNNFLLTDDNSFNQNDQNQFKEQEQEIDQELGTSKEQLLPQLKEKEKEKEQEQEQEQISFFEPINWGMNLNLDLDFDMGLDNNLDFGFEPQTELNELNLLNMKEDHIIKFSNLTQLPQKILSEQDEKNQDQKSDRLQLQPQASQPKTKQRIQQPKAFQSQQIQKDKQN</sequence>
<feature type="region of interest" description="Disordered" evidence="1">
    <location>
        <begin position="1"/>
        <end position="72"/>
    </location>
</feature>
<evidence type="ECO:0000256" key="1">
    <source>
        <dbReference type="SAM" id="MobiDB-lite"/>
    </source>
</evidence>
<gene>
    <name evidence="2" type="ORF">M0812_00349</name>
</gene>